<gene>
    <name evidence="6" type="ORF">GCM10007047_29660</name>
</gene>
<protein>
    <submittedName>
        <fullName evidence="6">Oxygenase</fullName>
    </submittedName>
</protein>
<dbReference type="GO" id="GO:0071949">
    <property type="term" value="F:FAD binding"/>
    <property type="evidence" value="ECO:0007669"/>
    <property type="project" value="InterPro"/>
</dbReference>
<evidence type="ECO:0000259" key="5">
    <source>
        <dbReference type="Pfam" id="PF01494"/>
    </source>
</evidence>
<dbReference type="GO" id="GO:0016709">
    <property type="term" value="F:oxidoreductase activity, acting on paired donors, with incorporation or reduction of molecular oxygen, NAD(P)H as one donor, and incorporation of one atom of oxygen"/>
    <property type="evidence" value="ECO:0007669"/>
    <property type="project" value="UniProtKB-ARBA"/>
</dbReference>
<reference evidence="6" key="1">
    <citation type="journal article" date="2014" name="Int. J. Syst. Evol. Microbiol.">
        <title>Complete genome sequence of Corynebacterium casei LMG S-19264T (=DSM 44701T), isolated from a smear-ripened cheese.</title>
        <authorList>
            <consortium name="US DOE Joint Genome Institute (JGI-PGF)"/>
            <person name="Walter F."/>
            <person name="Albersmeier A."/>
            <person name="Kalinowski J."/>
            <person name="Ruckert C."/>
        </authorList>
    </citation>
    <scope>NUCLEOTIDE SEQUENCE</scope>
    <source>
        <strain evidence="6">KCTC 12870</strain>
    </source>
</reference>
<dbReference type="SUPFAM" id="SSF52833">
    <property type="entry name" value="Thioredoxin-like"/>
    <property type="match status" value="1"/>
</dbReference>
<evidence type="ECO:0000313" key="6">
    <source>
        <dbReference type="EMBL" id="GHC10386.1"/>
    </source>
</evidence>
<comment type="caution">
    <text evidence="6">The sequence shown here is derived from an EMBL/GenBank/DDBJ whole genome shotgun (WGS) entry which is preliminary data.</text>
</comment>
<dbReference type="PRINTS" id="PR00420">
    <property type="entry name" value="RNGMNOXGNASE"/>
</dbReference>
<dbReference type="EMBL" id="BMXG01000023">
    <property type="protein sequence ID" value="GHC10386.1"/>
    <property type="molecule type" value="Genomic_DNA"/>
</dbReference>
<keyword evidence="4" id="KW-0274">FAD</keyword>
<dbReference type="Gene3D" id="3.30.70.2450">
    <property type="match status" value="1"/>
</dbReference>
<dbReference type="Proteomes" id="UP000642829">
    <property type="component" value="Unassembled WGS sequence"/>
</dbReference>
<reference evidence="6" key="2">
    <citation type="submission" date="2020-09" db="EMBL/GenBank/DDBJ databases">
        <authorList>
            <person name="Sun Q."/>
            <person name="Kim S."/>
        </authorList>
    </citation>
    <scope>NUCLEOTIDE SEQUENCE</scope>
    <source>
        <strain evidence="6">KCTC 12870</strain>
    </source>
</reference>
<name>A0A8J3GG28_9BACT</name>
<sequence>MSSPILIVGAGPVGLCLACELARYGVPFRLIEKRPEASKTSKALGIHARSLEMLEDMGLVDRFIERGLKVHRMNFYAGGKQLTHVNLSEVDSKHNFTLDLPQNLTEALFIERLAEMGHKVERYVELMGLSQDEDGVAVELRKKGGVVEKSTYPYVVGCDGSHSIVRKILGMHFDGNAYPEHFALADVHIDSALAPDEMHMFFHGDGFLILFPMRDKRFRVIATVSTTDEPELDEAYFQQLMDKRTKQQSHISDGIWFSNFRIHHRIVQEYRDGRVFLAGDAAHIHSPAGGQGMNTGMQDAYNLAWKLALKSENLGDLLESYSPERQPIGRGVVELTDRMTKVATMQNPVGAAIRNRLLPVMASLGIVQHKMVDSIEEIDVNYRDTKCVGEYLGAAAASTRSPFAQGPQPGDRAPDAIVTQSESGKPTRLYDLYHGPHYTLLLFISSDANEDELSHMKLTLEQSQRRLGKWLKCACVSGRKLPRGLDSTDYVYLDARLTAHKNYGVTQVQALYLIRPDGYIAFRSLPLDGNSLIAYLNRLKIGTV</sequence>
<evidence type="ECO:0000256" key="2">
    <source>
        <dbReference type="ARBA" id="ARBA00007801"/>
    </source>
</evidence>
<dbReference type="InterPro" id="IPR050641">
    <property type="entry name" value="RIFMO-like"/>
</dbReference>
<keyword evidence="3" id="KW-0285">Flavoprotein</keyword>
<keyword evidence="7" id="KW-1185">Reference proteome</keyword>
<dbReference type="Gene3D" id="3.40.30.120">
    <property type="match status" value="1"/>
</dbReference>
<dbReference type="Gene3D" id="3.50.50.60">
    <property type="entry name" value="FAD/NAD(P)-binding domain"/>
    <property type="match status" value="1"/>
</dbReference>
<dbReference type="InterPro" id="IPR036249">
    <property type="entry name" value="Thioredoxin-like_sf"/>
</dbReference>
<dbReference type="InterPro" id="IPR036188">
    <property type="entry name" value="FAD/NAD-bd_sf"/>
</dbReference>
<comment type="cofactor">
    <cofactor evidence="1">
        <name>FAD</name>
        <dbReference type="ChEBI" id="CHEBI:57692"/>
    </cofactor>
</comment>
<dbReference type="Pfam" id="PF01494">
    <property type="entry name" value="FAD_binding_3"/>
    <property type="match status" value="1"/>
</dbReference>
<dbReference type="InterPro" id="IPR002938">
    <property type="entry name" value="FAD-bd"/>
</dbReference>
<organism evidence="6 7">
    <name type="scientific">Cerasicoccus arenae</name>
    <dbReference type="NCBI Taxonomy" id="424488"/>
    <lineage>
        <taxon>Bacteria</taxon>
        <taxon>Pseudomonadati</taxon>
        <taxon>Verrucomicrobiota</taxon>
        <taxon>Opitutia</taxon>
        <taxon>Puniceicoccales</taxon>
        <taxon>Cerasicoccaceae</taxon>
        <taxon>Cerasicoccus</taxon>
    </lineage>
</organism>
<proteinExistence type="inferred from homology"/>
<dbReference type="PANTHER" id="PTHR43004">
    <property type="entry name" value="TRK SYSTEM POTASSIUM UPTAKE PROTEIN"/>
    <property type="match status" value="1"/>
</dbReference>
<evidence type="ECO:0000256" key="4">
    <source>
        <dbReference type="ARBA" id="ARBA00022827"/>
    </source>
</evidence>
<dbReference type="AlphaFoldDB" id="A0A8J3GG28"/>
<feature type="domain" description="FAD-binding" evidence="5">
    <location>
        <begin position="4"/>
        <end position="335"/>
    </location>
</feature>
<dbReference type="RefSeq" id="WP_189516641.1">
    <property type="nucleotide sequence ID" value="NZ_BMXG01000023.1"/>
</dbReference>
<evidence type="ECO:0000256" key="1">
    <source>
        <dbReference type="ARBA" id="ARBA00001974"/>
    </source>
</evidence>
<evidence type="ECO:0000256" key="3">
    <source>
        <dbReference type="ARBA" id="ARBA00022630"/>
    </source>
</evidence>
<accession>A0A8J3GG28</accession>
<evidence type="ECO:0000313" key="7">
    <source>
        <dbReference type="Proteomes" id="UP000642829"/>
    </source>
</evidence>
<dbReference type="SUPFAM" id="SSF51905">
    <property type="entry name" value="FAD/NAD(P)-binding domain"/>
    <property type="match status" value="1"/>
</dbReference>
<comment type="similarity">
    <text evidence="2">Belongs to the PheA/TfdB FAD monooxygenase family.</text>
</comment>
<dbReference type="PANTHER" id="PTHR43004:SF19">
    <property type="entry name" value="BINDING MONOOXYGENASE, PUTATIVE (JCVI)-RELATED"/>
    <property type="match status" value="1"/>
</dbReference>